<accession>A0A820P1T0</accession>
<organism evidence="1 2">
    <name type="scientific">Rotaria sordida</name>
    <dbReference type="NCBI Taxonomy" id="392033"/>
    <lineage>
        <taxon>Eukaryota</taxon>
        <taxon>Metazoa</taxon>
        <taxon>Spiralia</taxon>
        <taxon>Gnathifera</taxon>
        <taxon>Rotifera</taxon>
        <taxon>Eurotatoria</taxon>
        <taxon>Bdelloidea</taxon>
        <taxon>Philodinida</taxon>
        <taxon>Philodinidae</taxon>
        <taxon>Rotaria</taxon>
    </lineage>
</organism>
<protein>
    <submittedName>
        <fullName evidence="1">Uncharacterized protein</fullName>
    </submittedName>
</protein>
<comment type="caution">
    <text evidence="1">The sequence shown here is derived from an EMBL/GenBank/DDBJ whole genome shotgun (WGS) entry which is preliminary data.</text>
</comment>
<dbReference type="Proteomes" id="UP000663836">
    <property type="component" value="Unassembled WGS sequence"/>
</dbReference>
<feature type="non-terminal residue" evidence="1">
    <location>
        <position position="127"/>
    </location>
</feature>
<dbReference type="AlphaFoldDB" id="A0A820P1T0"/>
<sequence length="127" mass="14750">MLKEASTKRILTYSEIESRLLSFEYGINDKSNKPPVIRKKHLNKGKIVGTASQQMLIFKLCPIIFYDIIDRLETKEIYICLGEIVSLVFACPFRKSWLSYLQSLSVRFQCLMVHLLPQLVTPKVHFV</sequence>
<gene>
    <name evidence="1" type="ORF">JBS370_LOCUS43360</name>
</gene>
<evidence type="ECO:0000313" key="1">
    <source>
        <dbReference type="EMBL" id="CAF4397866.1"/>
    </source>
</evidence>
<reference evidence="1" key="1">
    <citation type="submission" date="2021-02" db="EMBL/GenBank/DDBJ databases">
        <authorList>
            <person name="Nowell W R."/>
        </authorList>
    </citation>
    <scope>NUCLEOTIDE SEQUENCE</scope>
</reference>
<proteinExistence type="predicted"/>
<name>A0A820P1T0_9BILA</name>
<evidence type="ECO:0000313" key="2">
    <source>
        <dbReference type="Proteomes" id="UP000663836"/>
    </source>
</evidence>
<dbReference type="EMBL" id="CAJOBD010066075">
    <property type="protein sequence ID" value="CAF4397866.1"/>
    <property type="molecule type" value="Genomic_DNA"/>
</dbReference>